<dbReference type="Proteomes" id="UP000189443">
    <property type="component" value="Chromosome"/>
</dbReference>
<dbReference type="AlphaFoldDB" id="A0A1S6J5Q2"/>
<dbReference type="KEGG" id="spac:B1H29_09055"/>
<evidence type="ECO:0000313" key="1">
    <source>
        <dbReference type="EMBL" id="AQS67051.1"/>
    </source>
</evidence>
<dbReference type="EMBL" id="CP019724">
    <property type="protein sequence ID" value="AQS67051.1"/>
    <property type="molecule type" value="Genomic_DNA"/>
</dbReference>
<accession>A0A1S6J5Q2</accession>
<name>A0A1S6J5Q2_9ACTN</name>
<evidence type="ECO:0000313" key="2">
    <source>
        <dbReference type="Proteomes" id="UP000189443"/>
    </source>
</evidence>
<organism evidence="1 2">
    <name type="scientific">Streptomyces pactum</name>
    <dbReference type="NCBI Taxonomy" id="68249"/>
    <lineage>
        <taxon>Bacteria</taxon>
        <taxon>Bacillati</taxon>
        <taxon>Actinomycetota</taxon>
        <taxon>Actinomycetes</taxon>
        <taxon>Kitasatosporales</taxon>
        <taxon>Streptomycetaceae</taxon>
        <taxon>Streptomyces</taxon>
    </lineage>
</organism>
<reference evidence="1 2" key="1">
    <citation type="submission" date="2017-02" db="EMBL/GenBank/DDBJ databases">
        <title>Streptomyces pactum ACT12 Genome sequencing and assembly.</title>
        <authorList>
            <person name="Xue Q."/>
            <person name="Yan X."/>
            <person name="Jia L."/>
            <person name="Yan H."/>
        </authorList>
    </citation>
    <scope>NUCLEOTIDE SEQUENCE [LARGE SCALE GENOMIC DNA]</scope>
    <source>
        <strain evidence="1 2">ACT12</strain>
    </source>
</reference>
<keyword evidence="2" id="KW-1185">Reference proteome</keyword>
<proteinExistence type="predicted"/>
<gene>
    <name evidence="1" type="ORF">B1H29_09055</name>
</gene>
<protein>
    <submittedName>
        <fullName evidence="1">Uncharacterized protein</fullName>
    </submittedName>
</protein>
<sequence length="73" mass="8155">MVRVSVRLHQLRRRVERQFGDDQAGLLILMTGVEIARWVRLAEIKVPTVPMTDPSNPAPVPIRARVTGVIVTA</sequence>